<feature type="region of interest" description="Disordered" evidence="1">
    <location>
        <begin position="65"/>
        <end position="102"/>
    </location>
</feature>
<evidence type="ECO:0000256" key="1">
    <source>
        <dbReference type="SAM" id="MobiDB-lite"/>
    </source>
</evidence>
<dbReference type="Proteomes" id="UP000828251">
    <property type="component" value="Unassembled WGS sequence"/>
</dbReference>
<organism evidence="2 3">
    <name type="scientific">Gossypium stocksii</name>
    <dbReference type="NCBI Taxonomy" id="47602"/>
    <lineage>
        <taxon>Eukaryota</taxon>
        <taxon>Viridiplantae</taxon>
        <taxon>Streptophyta</taxon>
        <taxon>Embryophyta</taxon>
        <taxon>Tracheophyta</taxon>
        <taxon>Spermatophyta</taxon>
        <taxon>Magnoliopsida</taxon>
        <taxon>eudicotyledons</taxon>
        <taxon>Gunneridae</taxon>
        <taxon>Pentapetalae</taxon>
        <taxon>rosids</taxon>
        <taxon>malvids</taxon>
        <taxon>Malvales</taxon>
        <taxon>Malvaceae</taxon>
        <taxon>Malvoideae</taxon>
        <taxon>Gossypium</taxon>
    </lineage>
</organism>
<reference evidence="2 3" key="1">
    <citation type="journal article" date="2021" name="Plant Biotechnol. J.">
        <title>Multi-omics assisted identification of the key and species-specific regulatory components of drought-tolerant mechanisms in Gossypium stocksii.</title>
        <authorList>
            <person name="Yu D."/>
            <person name="Ke L."/>
            <person name="Zhang D."/>
            <person name="Wu Y."/>
            <person name="Sun Y."/>
            <person name="Mei J."/>
            <person name="Sun J."/>
            <person name="Sun Y."/>
        </authorList>
    </citation>
    <scope>NUCLEOTIDE SEQUENCE [LARGE SCALE GENOMIC DNA]</scope>
    <source>
        <strain evidence="3">cv. E1</strain>
        <tissue evidence="2">Leaf</tissue>
    </source>
</reference>
<evidence type="ECO:0000313" key="3">
    <source>
        <dbReference type="Proteomes" id="UP000828251"/>
    </source>
</evidence>
<accession>A0A9D3WL96</accession>
<protein>
    <submittedName>
        <fullName evidence="2">Uncharacterized protein</fullName>
    </submittedName>
</protein>
<evidence type="ECO:0000313" key="2">
    <source>
        <dbReference type="EMBL" id="KAH1131200.1"/>
    </source>
</evidence>
<dbReference type="EMBL" id="JAIQCV010000001">
    <property type="protein sequence ID" value="KAH1131200.1"/>
    <property type="molecule type" value="Genomic_DNA"/>
</dbReference>
<dbReference type="AlphaFoldDB" id="A0A9D3WL96"/>
<gene>
    <name evidence="2" type="ORF">J1N35_002578</name>
</gene>
<feature type="compositionally biased region" description="Pro residues" evidence="1">
    <location>
        <begin position="71"/>
        <end position="87"/>
    </location>
</feature>
<feature type="compositionally biased region" description="Polar residues" evidence="1">
    <location>
        <begin position="93"/>
        <end position="102"/>
    </location>
</feature>
<name>A0A9D3WL96_9ROSI</name>
<comment type="caution">
    <text evidence="2">The sequence shown here is derived from an EMBL/GenBank/DDBJ whole genome shotgun (WGS) entry which is preliminary data.</text>
</comment>
<keyword evidence="3" id="KW-1185">Reference proteome</keyword>
<sequence length="102" mass="10811">MAANPPTGQLNANKESVKCHQKNALAPPPSCTALLFCVLPLSARHHTQLAIVPPLHPLQTATAFSRSCSRPPLPSSPAIVPPIPNLSPHPADHSSSLLHREL</sequence>
<proteinExistence type="predicted"/>